<sequence length="183" mass="20286">MLLVLRNTVMCNQNNSFRSRMEEDKRLEAAVRKNHASPSFTRGSIQIRVNQLTRELNVIEDNANAFRIMQNIHSSTATDIEKRKRPLGSIQTGIGSFFATNQAAKAKPDNSAAVVDVDSSDDACANVTSLKHNIATECTSEDHQTLPQCDNSANDERETPTKKSKISTNSPSTLDSFFKKKLV</sequence>
<organism evidence="2">
    <name type="scientific">Proboscia inermis</name>
    <dbReference type="NCBI Taxonomy" id="420281"/>
    <lineage>
        <taxon>Eukaryota</taxon>
        <taxon>Sar</taxon>
        <taxon>Stramenopiles</taxon>
        <taxon>Ochrophyta</taxon>
        <taxon>Bacillariophyta</taxon>
        <taxon>Coscinodiscophyceae</taxon>
        <taxon>Rhizosoleniophycidae</taxon>
        <taxon>Rhizosoleniales</taxon>
        <taxon>Rhizosoleniaceae</taxon>
        <taxon>Proboscia</taxon>
    </lineage>
</organism>
<evidence type="ECO:0000313" key="2">
    <source>
        <dbReference type="EMBL" id="CAD8409113.1"/>
    </source>
</evidence>
<accession>A0A7S0GCA1</accession>
<feature type="compositionally biased region" description="Polar residues" evidence="1">
    <location>
        <begin position="166"/>
        <end position="175"/>
    </location>
</feature>
<dbReference type="AlphaFoldDB" id="A0A7S0GCA1"/>
<evidence type="ECO:0000256" key="1">
    <source>
        <dbReference type="SAM" id="MobiDB-lite"/>
    </source>
</evidence>
<feature type="region of interest" description="Disordered" evidence="1">
    <location>
        <begin position="139"/>
        <end position="183"/>
    </location>
</feature>
<gene>
    <name evidence="2" type="ORF">PINE0816_LOCUS5235</name>
</gene>
<reference evidence="2" key="1">
    <citation type="submission" date="2021-01" db="EMBL/GenBank/DDBJ databases">
        <authorList>
            <person name="Corre E."/>
            <person name="Pelletier E."/>
            <person name="Niang G."/>
            <person name="Scheremetjew M."/>
            <person name="Finn R."/>
            <person name="Kale V."/>
            <person name="Holt S."/>
            <person name="Cochrane G."/>
            <person name="Meng A."/>
            <person name="Brown T."/>
            <person name="Cohen L."/>
        </authorList>
    </citation>
    <scope>NUCLEOTIDE SEQUENCE</scope>
    <source>
        <strain evidence="2">CCAP1064/1</strain>
    </source>
</reference>
<dbReference type="EMBL" id="HBEL01011019">
    <property type="protein sequence ID" value="CAD8409113.1"/>
    <property type="molecule type" value="Transcribed_RNA"/>
</dbReference>
<proteinExistence type="predicted"/>
<name>A0A7S0GCA1_9STRA</name>
<protein>
    <submittedName>
        <fullName evidence="2">Uncharacterized protein</fullName>
    </submittedName>
</protein>